<dbReference type="AlphaFoldDB" id="A0A3Q7EIM5"/>
<dbReference type="EnsemblPlants" id="Solyc01g087415.1.1">
    <property type="protein sequence ID" value="Solyc01g087415.1.1"/>
    <property type="gene ID" value="Solyc01g087415.1"/>
</dbReference>
<dbReference type="InParanoid" id="A0A3Q7EIM5"/>
<evidence type="ECO:0000313" key="1">
    <source>
        <dbReference type="EnsemblPlants" id="Solyc01g087415.1.1"/>
    </source>
</evidence>
<dbReference type="Proteomes" id="UP000004994">
    <property type="component" value="Chromosome 1"/>
</dbReference>
<protein>
    <submittedName>
        <fullName evidence="1">Uncharacterized protein</fullName>
    </submittedName>
</protein>
<evidence type="ECO:0000313" key="2">
    <source>
        <dbReference type="Proteomes" id="UP000004994"/>
    </source>
</evidence>
<sequence>MCIIAANTNVPVSAKCRIGLDEHDSYCELFERSASAEMGSQRVTMGS</sequence>
<accession>A0A3Q7EIM5</accession>
<keyword evidence="2" id="KW-1185">Reference proteome</keyword>
<proteinExistence type="predicted"/>
<organism evidence="1">
    <name type="scientific">Solanum lycopersicum</name>
    <name type="common">Tomato</name>
    <name type="synonym">Lycopersicon esculentum</name>
    <dbReference type="NCBI Taxonomy" id="4081"/>
    <lineage>
        <taxon>Eukaryota</taxon>
        <taxon>Viridiplantae</taxon>
        <taxon>Streptophyta</taxon>
        <taxon>Embryophyta</taxon>
        <taxon>Tracheophyta</taxon>
        <taxon>Spermatophyta</taxon>
        <taxon>Magnoliopsida</taxon>
        <taxon>eudicotyledons</taxon>
        <taxon>Gunneridae</taxon>
        <taxon>Pentapetalae</taxon>
        <taxon>asterids</taxon>
        <taxon>lamiids</taxon>
        <taxon>Solanales</taxon>
        <taxon>Solanaceae</taxon>
        <taxon>Solanoideae</taxon>
        <taxon>Solaneae</taxon>
        <taxon>Solanum</taxon>
        <taxon>Solanum subgen. Lycopersicon</taxon>
    </lineage>
</organism>
<name>A0A3Q7EIM5_SOLLC</name>
<reference evidence="1" key="1">
    <citation type="journal article" date="2012" name="Nature">
        <title>The tomato genome sequence provides insights into fleshy fruit evolution.</title>
        <authorList>
            <consortium name="Tomato Genome Consortium"/>
        </authorList>
    </citation>
    <scope>NUCLEOTIDE SEQUENCE [LARGE SCALE GENOMIC DNA]</scope>
    <source>
        <strain evidence="1">cv. Heinz 1706</strain>
    </source>
</reference>
<reference evidence="1" key="2">
    <citation type="submission" date="2019-01" db="UniProtKB">
        <authorList>
            <consortium name="EnsemblPlants"/>
        </authorList>
    </citation>
    <scope>IDENTIFICATION</scope>
    <source>
        <strain evidence="1">cv. Heinz 1706</strain>
    </source>
</reference>
<dbReference type="Gramene" id="Solyc01g087415.1.1">
    <property type="protein sequence ID" value="Solyc01g087415.1.1"/>
    <property type="gene ID" value="Solyc01g087415.1"/>
</dbReference>
<dbReference type="STRING" id="4081.A0A3Q7EIM5"/>